<feature type="compositionally biased region" description="Polar residues" evidence="1">
    <location>
        <begin position="180"/>
        <end position="189"/>
    </location>
</feature>
<feature type="compositionally biased region" description="Polar residues" evidence="1">
    <location>
        <begin position="354"/>
        <end position="376"/>
    </location>
</feature>
<evidence type="ECO:0000313" key="4">
    <source>
        <dbReference type="Proteomes" id="UP001280581"/>
    </source>
</evidence>
<dbReference type="EMBL" id="WVTA01000004">
    <property type="protein sequence ID" value="KAK3214366.1"/>
    <property type="molecule type" value="Genomic_DNA"/>
</dbReference>
<feature type="region of interest" description="Disordered" evidence="1">
    <location>
        <begin position="1"/>
        <end position="191"/>
    </location>
</feature>
<evidence type="ECO:0000256" key="1">
    <source>
        <dbReference type="SAM" id="MobiDB-lite"/>
    </source>
</evidence>
<gene>
    <name evidence="3" type="ORF">GRF29_28g2829372</name>
</gene>
<dbReference type="PANTHER" id="PTHR13275">
    <property type="entry name" value="YL-1 PROTEIN TRANSCRIPTION FACTOR-LIKE 1"/>
    <property type="match status" value="1"/>
</dbReference>
<feature type="domain" description="Vps72/YL1 N-terminal" evidence="2">
    <location>
        <begin position="47"/>
        <end position="282"/>
    </location>
</feature>
<feature type="compositionally biased region" description="Low complexity" evidence="1">
    <location>
        <begin position="413"/>
        <end position="422"/>
    </location>
</feature>
<dbReference type="AlphaFoldDB" id="A0AAN6M4W0"/>
<feature type="compositionally biased region" description="Polar residues" evidence="1">
    <location>
        <begin position="319"/>
        <end position="337"/>
    </location>
</feature>
<organism evidence="3 4">
    <name type="scientific">Pseudopithomyces chartarum</name>
    <dbReference type="NCBI Taxonomy" id="1892770"/>
    <lineage>
        <taxon>Eukaryota</taxon>
        <taxon>Fungi</taxon>
        <taxon>Dikarya</taxon>
        <taxon>Ascomycota</taxon>
        <taxon>Pezizomycotina</taxon>
        <taxon>Dothideomycetes</taxon>
        <taxon>Pleosporomycetidae</taxon>
        <taxon>Pleosporales</taxon>
        <taxon>Massarineae</taxon>
        <taxon>Didymosphaeriaceae</taxon>
        <taxon>Pseudopithomyces</taxon>
    </lineage>
</organism>
<dbReference type="Pfam" id="PF05764">
    <property type="entry name" value="YL1"/>
    <property type="match status" value="1"/>
</dbReference>
<evidence type="ECO:0000313" key="3">
    <source>
        <dbReference type="EMBL" id="KAK3214366.1"/>
    </source>
</evidence>
<feature type="compositionally biased region" description="Basic and acidic residues" evidence="1">
    <location>
        <begin position="114"/>
        <end position="124"/>
    </location>
</feature>
<protein>
    <recommendedName>
        <fullName evidence="2">Vps72/YL1 N-terminal domain-containing protein</fullName>
    </recommendedName>
</protein>
<comment type="caution">
    <text evidence="3">The sequence shown here is derived from an EMBL/GenBank/DDBJ whole genome shotgun (WGS) entry which is preliminary data.</text>
</comment>
<accession>A0AAN6M4W0</accession>
<feature type="compositionally biased region" description="Polar residues" evidence="1">
    <location>
        <begin position="393"/>
        <end position="404"/>
    </location>
</feature>
<dbReference type="InterPro" id="IPR046757">
    <property type="entry name" value="YL1_N"/>
</dbReference>
<keyword evidence="4" id="KW-1185">Reference proteome</keyword>
<feature type="compositionally biased region" description="Low complexity" evidence="1">
    <location>
        <begin position="132"/>
        <end position="143"/>
    </location>
</feature>
<feature type="region of interest" description="Disordered" evidence="1">
    <location>
        <begin position="556"/>
        <end position="590"/>
    </location>
</feature>
<proteinExistence type="predicted"/>
<evidence type="ECO:0000259" key="2">
    <source>
        <dbReference type="Pfam" id="PF05764"/>
    </source>
</evidence>
<name>A0AAN6M4W0_9PLEO</name>
<dbReference type="PANTHER" id="PTHR13275:SF4">
    <property type="entry name" value="VACUOLAR PROTEIN SORTING-ASSOCIATED PROTEIN 72 HOMOLOG"/>
    <property type="match status" value="1"/>
</dbReference>
<feature type="region of interest" description="Disordered" evidence="1">
    <location>
        <begin position="295"/>
        <end position="476"/>
    </location>
</feature>
<dbReference type="Proteomes" id="UP001280581">
    <property type="component" value="Unassembled WGS sequence"/>
</dbReference>
<feature type="compositionally biased region" description="Low complexity" evidence="1">
    <location>
        <begin position="338"/>
        <end position="353"/>
    </location>
</feature>
<sequence>MSMSEDPVQRALEDDTPQPPEDRDGGRAASEGDSEPEQPVDLMVVSRARRPNAGNRMSTLLARQAEEEQWGDEWEEVANEEEFVGDDANEQEDYNLDSSSSEDEDDQGDEDQGERELRKAERQERNKKRKTAANPFAARLAAASRKRVKLDVPSTAPPPRPKKKSERASWIPTEEDGPIRTSSRKQTMANKEHTLAKLKEKDQRRDETLAMMKAAEARKAKDEPKPLTQAERLAEAARVERINKKTLHRWEEAEEQRAAERQAKIDALKNRQIEGPFVRFYSGPAIWVDDKIKYTGKGAPDLDELEDKLNKETPVPMPTNDQPAPGDQTQQTSNNGEQSQTPQPPQTTATSQAVGSQSMSMPDVTLSQGLPFSNSIIFAPPENSDTFLFGMDQYSQPQQPTSTHDLPPNPFLPTSHPELPLTPSSPPPTPKATSPSPPPSSPTPKSQQPSHRKPSSPTSNHPRSNPRPTPSSPRKKVIRRALRNLLILSSFPNLDTSLPPPTRARTTASLLKEKDRASLIQLSTALFNWSLADATAFVTAMLNAPKTKKEKEALARSKKELCAGPAQGPDQAQAPATPATVKTEEGVKAT</sequence>
<feature type="compositionally biased region" description="Low complexity" evidence="1">
    <location>
        <begin position="563"/>
        <end position="580"/>
    </location>
</feature>
<feature type="compositionally biased region" description="Pro residues" evidence="1">
    <location>
        <begin position="423"/>
        <end position="442"/>
    </location>
</feature>
<reference evidence="3 4" key="1">
    <citation type="submission" date="2021-02" db="EMBL/GenBank/DDBJ databases">
        <title>Genome assembly of Pseudopithomyces chartarum.</title>
        <authorList>
            <person name="Jauregui R."/>
            <person name="Singh J."/>
            <person name="Voisey C."/>
        </authorList>
    </citation>
    <scope>NUCLEOTIDE SEQUENCE [LARGE SCALE GENOMIC DNA]</scope>
    <source>
        <strain evidence="3 4">AGR01</strain>
    </source>
</reference>
<dbReference type="GO" id="GO:0005634">
    <property type="term" value="C:nucleus"/>
    <property type="evidence" value="ECO:0007669"/>
    <property type="project" value="TreeGrafter"/>
</dbReference>
<feature type="compositionally biased region" description="Acidic residues" evidence="1">
    <location>
        <begin position="67"/>
        <end position="113"/>
    </location>
</feature>